<dbReference type="InterPro" id="IPR004107">
    <property type="entry name" value="Integrase_SAM-like_N"/>
</dbReference>
<evidence type="ECO:0000256" key="3">
    <source>
        <dbReference type="ARBA" id="ARBA00023125"/>
    </source>
</evidence>
<dbReference type="GO" id="GO:0006310">
    <property type="term" value="P:DNA recombination"/>
    <property type="evidence" value="ECO:0007669"/>
    <property type="project" value="UniProtKB-KW"/>
</dbReference>
<dbReference type="GO" id="GO:0003677">
    <property type="term" value="F:DNA binding"/>
    <property type="evidence" value="ECO:0007669"/>
    <property type="project" value="UniProtKB-UniRule"/>
</dbReference>
<dbReference type="Pfam" id="PF02899">
    <property type="entry name" value="Phage_int_SAM_1"/>
    <property type="match status" value="1"/>
</dbReference>
<sequence length="334" mass="37305">MTTATTDTFAALLEGFFTRRLMQQQRASPHTIASYRDTFRLLLKYMHKQLGTSPSKLALEQLDAVLITDFLGDLERERGVSTRSRNLRLSAIRSFFHYAAFEAPTHSAQIQRILAIPSKRGPRNQVCHLTRQEVEALLAAPDPCTWGGRRDHALLLLAVQTGLRLSELTGLCRENVRLDTGANVHVVGKGRKERCTPLAKQTRRVLQAWMRIDLPPECTVLFPSARGTRLSADGVQYLLAKHVATASTACPSLQDKRVTPHVLRHTTAMDLLLAGVDRSVIALWLGHESVETTQIYLEADMTLKEQVLEKTAPHVGKSGRYRPDDQLLTFLAAL</sequence>
<dbReference type="InterPro" id="IPR050090">
    <property type="entry name" value="Tyrosine_recombinase_XerCD"/>
</dbReference>
<comment type="caution">
    <text evidence="8">The sequence shown here is derived from an EMBL/GenBank/DDBJ whole genome shotgun (WGS) entry which is preliminary data.</text>
</comment>
<keyword evidence="2" id="KW-0229">DNA integration</keyword>
<dbReference type="InterPro" id="IPR010998">
    <property type="entry name" value="Integrase_recombinase_N"/>
</dbReference>
<dbReference type="InterPro" id="IPR013762">
    <property type="entry name" value="Integrase-like_cat_sf"/>
</dbReference>
<feature type="domain" description="Core-binding (CB)" evidence="7">
    <location>
        <begin position="7"/>
        <end position="100"/>
    </location>
</feature>
<comment type="similarity">
    <text evidence="1">Belongs to the 'phage' integrase family.</text>
</comment>
<dbReference type="GO" id="GO:0015074">
    <property type="term" value="P:DNA integration"/>
    <property type="evidence" value="ECO:0007669"/>
    <property type="project" value="UniProtKB-KW"/>
</dbReference>
<dbReference type="SUPFAM" id="SSF56349">
    <property type="entry name" value="DNA breaking-rejoining enzymes"/>
    <property type="match status" value="1"/>
</dbReference>
<name>A0A9D7DYA5_9PROT</name>
<keyword evidence="3 5" id="KW-0238">DNA-binding</keyword>
<dbReference type="InterPro" id="IPR044068">
    <property type="entry name" value="CB"/>
</dbReference>
<evidence type="ECO:0000259" key="6">
    <source>
        <dbReference type="PROSITE" id="PS51898"/>
    </source>
</evidence>
<evidence type="ECO:0000256" key="4">
    <source>
        <dbReference type="ARBA" id="ARBA00023172"/>
    </source>
</evidence>
<dbReference type="AlphaFoldDB" id="A0A9D7DYA5"/>
<protein>
    <submittedName>
        <fullName evidence="8">Site-specific integrase</fullName>
    </submittedName>
</protein>
<dbReference type="Proteomes" id="UP000807785">
    <property type="component" value="Unassembled WGS sequence"/>
</dbReference>
<evidence type="ECO:0000256" key="2">
    <source>
        <dbReference type="ARBA" id="ARBA00022908"/>
    </source>
</evidence>
<dbReference type="Pfam" id="PF00589">
    <property type="entry name" value="Phage_integrase"/>
    <property type="match status" value="1"/>
</dbReference>
<dbReference type="InterPro" id="IPR011010">
    <property type="entry name" value="DNA_brk_join_enz"/>
</dbReference>
<gene>
    <name evidence="8" type="ORF">IPH26_09245</name>
</gene>
<dbReference type="Gene3D" id="1.10.443.10">
    <property type="entry name" value="Intergrase catalytic core"/>
    <property type="match status" value="1"/>
</dbReference>
<organism evidence="8 9">
    <name type="scientific">Candidatus Methylophosphatis roskildensis</name>
    <dbReference type="NCBI Taxonomy" id="2899263"/>
    <lineage>
        <taxon>Bacteria</taxon>
        <taxon>Pseudomonadati</taxon>
        <taxon>Pseudomonadota</taxon>
        <taxon>Betaproteobacteria</taxon>
        <taxon>Nitrosomonadales</taxon>
        <taxon>Sterolibacteriaceae</taxon>
        <taxon>Candidatus Methylophosphatis</taxon>
    </lineage>
</organism>
<evidence type="ECO:0000313" key="9">
    <source>
        <dbReference type="Proteomes" id="UP000807785"/>
    </source>
</evidence>
<dbReference type="PROSITE" id="PS51898">
    <property type="entry name" value="TYR_RECOMBINASE"/>
    <property type="match status" value="1"/>
</dbReference>
<dbReference type="PROSITE" id="PS51900">
    <property type="entry name" value="CB"/>
    <property type="match status" value="1"/>
</dbReference>
<dbReference type="EMBL" id="JADJEV010000003">
    <property type="protein sequence ID" value="MBK6973110.1"/>
    <property type="molecule type" value="Genomic_DNA"/>
</dbReference>
<evidence type="ECO:0000256" key="5">
    <source>
        <dbReference type="PROSITE-ProRule" id="PRU01248"/>
    </source>
</evidence>
<evidence type="ECO:0000259" key="7">
    <source>
        <dbReference type="PROSITE" id="PS51900"/>
    </source>
</evidence>
<keyword evidence="4" id="KW-0233">DNA recombination</keyword>
<evidence type="ECO:0000313" key="8">
    <source>
        <dbReference type="EMBL" id="MBK6973110.1"/>
    </source>
</evidence>
<dbReference type="PANTHER" id="PTHR30349">
    <property type="entry name" value="PHAGE INTEGRASE-RELATED"/>
    <property type="match status" value="1"/>
</dbReference>
<evidence type="ECO:0000256" key="1">
    <source>
        <dbReference type="ARBA" id="ARBA00008857"/>
    </source>
</evidence>
<proteinExistence type="inferred from homology"/>
<dbReference type="InterPro" id="IPR002104">
    <property type="entry name" value="Integrase_catalytic"/>
</dbReference>
<reference evidence="8" key="1">
    <citation type="submission" date="2020-10" db="EMBL/GenBank/DDBJ databases">
        <title>Connecting structure to function with the recovery of over 1000 high-quality activated sludge metagenome-assembled genomes encoding full-length rRNA genes using long-read sequencing.</title>
        <authorList>
            <person name="Singleton C.M."/>
            <person name="Petriglieri F."/>
            <person name="Kristensen J.M."/>
            <person name="Kirkegaard R.H."/>
            <person name="Michaelsen T.Y."/>
            <person name="Andersen M.H."/>
            <person name="Karst S.M."/>
            <person name="Dueholm M.S."/>
            <person name="Nielsen P.H."/>
            <person name="Albertsen M."/>
        </authorList>
    </citation>
    <scope>NUCLEOTIDE SEQUENCE</scope>
    <source>
        <strain evidence="8">Bjer_18-Q3-R1-45_BAT3C.347</strain>
    </source>
</reference>
<dbReference type="PANTHER" id="PTHR30349:SF41">
    <property type="entry name" value="INTEGRASE_RECOMBINASE PROTEIN MJ0367-RELATED"/>
    <property type="match status" value="1"/>
</dbReference>
<feature type="domain" description="Tyr recombinase" evidence="6">
    <location>
        <begin position="124"/>
        <end position="309"/>
    </location>
</feature>
<dbReference type="Gene3D" id="1.10.150.130">
    <property type="match status" value="1"/>
</dbReference>
<accession>A0A9D7DYA5</accession>
<dbReference type="CDD" id="cd01182">
    <property type="entry name" value="INT_RitC_C_like"/>
    <property type="match status" value="1"/>
</dbReference>